<dbReference type="SUPFAM" id="SSF54427">
    <property type="entry name" value="NTF2-like"/>
    <property type="match status" value="1"/>
</dbReference>
<proteinExistence type="predicted"/>
<gene>
    <name evidence="2" type="ORF">ESP62_001405</name>
</gene>
<accession>A0A641AP78</accession>
<sequence length="145" mass="16446">MSPDEQIATVENLMKTVNKGDLQGALQYVHPDFVIHEQPGLPYEGEWRGHDGFVSLMTYIGSIWKGWRDTPFPYELASVGSRVMKETRSSATARSTGERIEMDMMEVLEFKDDLIHTIRPYYWDPEWVRRATAGSPPPPSRGSAG</sequence>
<keyword evidence="3" id="KW-1185">Reference proteome</keyword>
<dbReference type="PANTHER" id="PTHR41252">
    <property type="entry name" value="BLR2505 PROTEIN"/>
    <property type="match status" value="1"/>
</dbReference>
<dbReference type="Proteomes" id="UP001515100">
    <property type="component" value="Unassembled WGS sequence"/>
</dbReference>
<name>A0A641AP78_9ACTN</name>
<dbReference type="PANTHER" id="PTHR41252:SF1">
    <property type="entry name" value="BLR2505 PROTEIN"/>
    <property type="match status" value="1"/>
</dbReference>
<dbReference type="Pfam" id="PF12680">
    <property type="entry name" value="SnoaL_2"/>
    <property type="match status" value="1"/>
</dbReference>
<evidence type="ECO:0000313" key="3">
    <source>
        <dbReference type="Proteomes" id="UP001515100"/>
    </source>
</evidence>
<feature type="domain" description="SnoaL-like" evidence="1">
    <location>
        <begin position="10"/>
        <end position="115"/>
    </location>
</feature>
<dbReference type="Gene3D" id="3.10.450.50">
    <property type="match status" value="1"/>
</dbReference>
<protein>
    <submittedName>
        <fullName evidence="2">Nuclear transport factor 2 family protein</fullName>
    </submittedName>
</protein>
<comment type="caution">
    <text evidence="2">The sequence shown here is derived from an EMBL/GenBank/DDBJ whole genome shotgun (WGS) entry which is preliminary data.</text>
</comment>
<dbReference type="RefSeq" id="WP_129179846.1">
    <property type="nucleotide sequence ID" value="NZ_JAGIOG010000001.1"/>
</dbReference>
<dbReference type="EMBL" id="SDPP02000001">
    <property type="protein sequence ID" value="KAA1379896.1"/>
    <property type="molecule type" value="Genomic_DNA"/>
</dbReference>
<dbReference type="AlphaFoldDB" id="A0A641AP78"/>
<organism evidence="2 3">
    <name type="scientific">Aeromicrobium fastidiosum</name>
    <dbReference type="NCBI Taxonomy" id="52699"/>
    <lineage>
        <taxon>Bacteria</taxon>
        <taxon>Bacillati</taxon>
        <taxon>Actinomycetota</taxon>
        <taxon>Actinomycetes</taxon>
        <taxon>Propionibacteriales</taxon>
        <taxon>Nocardioidaceae</taxon>
        <taxon>Aeromicrobium</taxon>
    </lineage>
</organism>
<dbReference type="OrthoDB" id="3783224at2"/>
<reference evidence="2" key="1">
    <citation type="submission" date="2019-09" db="EMBL/GenBank/DDBJ databases">
        <authorList>
            <person name="Li J."/>
        </authorList>
    </citation>
    <scope>NUCLEOTIDE SEQUENCE [LARGE SCALE GENOMIC DNA]</scope>
    <source>
        <strain evidence="2">NRBC 14897</strain>
    </source>
</reference>
<evidence type="ECO:0000259" key="1">
    <source>
        <dbReference type="Pfam" id="PF12680"/>
    </source>
</evidence>
<dbReference type="InterPro" id="IPR032710">
    <property type="entry name" value="NTF2-like_dom_sf"/>
</dbReference>
<evidence type="ECO:0000313" key="2">
    <source>
        <dbReference type="EMBL" id="KAA1379896.1"/>
    </source>
</evidence>
<dbReference type="InterPro" id="IPR037401">
    <property type="entry name" value="SnoaL-like"/>
</dbReference>